<sequence>MWIKEMRTPSGYAHAAFDKIYKCLKIDSDSSDELSVKPDSLTWSQSTTMAIWIADGVASLTPELPNENEKSVPQCSISEEKAVLPTEPESSKPSVQNKIVPSSKIPLLPGIPCCVYYNFTDNAHDVMFNSSYTFIKESVEFDEKLFGETIYLPHTRGSFLWINELSSSKHYMCMYHYMTHCQLKPFKCNVVNCNARYANKCYLIKHLITHNKPFKLRCPFCDFVTHVVEDMNKHIVIHEGIKNE</sequence>
<evidence type="ECO:0000313" key="2">
    <source>
        <dbReference type="EMBL" id="KII71762.1"/>
    </source>
</evidence>
<name>A0A0C2NCP7_THEKT</name>
<dbReference type="Proteomes" id="UP000031668">
    <property type="component" value="Unassembled WGS sequence"/>
</dbReference>
<dbReference type="AlphaFoldDB" id="A0A0C2NCP7"/>
<accession>A0A0C2NCP7</accession>
<comment type="caution">
    <text evidence="2">The sequence shown here is derived from an EMBL/GenBank/DDBJ whole genome shotgun (WGS) entry which is preliminary data.</text>
</comment>
<evidence type="ECO:0000313" key="3">
    <source>
        <dbReference type="Proteomes" id="UP000031668"/>
    </source>
</evidence>
<protein>
    <recommendedName>
        <fullName evidence="1">C2H2-type domain-containing protein</fullName>
    </recommendedName>
</protein>
<proteinExistence type="predicted"/>
<dbReference type="SMART" id="SM00355">
    <property type="entry name" value="ZnF_C2H2"/>
    <property type="match status" value="2"/>
</dbReference>
<feature type="domain" description="C2H2-type" evidence="1">
    <location>
        <begin position="188"/>
        <end position="210"/>
    </location>
</feature>
<dbReference type="EMBL" id="JWZT01001625">
    <property type="protein sequence ID" value="KII71762.1"/>
    <property type="molecule type" value="Genomic_DNA"/>
</dbReference>
<dbReference type="OrthoDB" id="6365676at2759"/>
<dbReference type="Gene3D" id="3.30.160.60">
    <property type="entry name" value="Classic Zinc Finger"/>
    <property type="match status" value="1"/>
</dbReference>
<organism evidence="2 3">
    <name type="scientific">Thelohanellus kitauei</name>
    <name type="common">Myxosporean</name>
    <dbReference type="NCBI Taxonomy" id="669202"/>
    <lineage>
        <taxon>Eukaryota</taxon>
        <taxon>Metazoa</taxon>
        <taxon>Cnidaria</taxon>
        <taxon>Myxozoa</taxon>
        <taxon>Myxosporea</taxon>
        <taxon>Bivalvulida</taxon>
        <taxon>Platysporina</taxon>
        <taxon>Myxobolidae</taxon>
        <taxon>Thelohanellus</taxon>
    </lineage>
</organism>
<gene>
    <name evidence="2" type="ORF">RF11_15771</name>
</gene>
<reference evidence="2 3" key="1">
    <citation type="journal article" date="2014" name="Genome Biol. Evol.">
        <title>The genome of the myxosporean Thelohanellus kitauei shows adaptations to nutrient acquisition within its fish host.</title>
        <authorList>
            <person name="Yang Y."/>
            <person name="Xiong J."/>
            <person name="Zhou Z."/>
            <person name="Huo F."/>
            <person name="Miao W."/>
            <person name="Ran C."/>
            <person name="Liu Y."/>
            <person name="Zhang J."/>
            <person name="Feng J."/>
            <person name="Wang M."/>
            <person name="Wang M."/>
            <person name="Wang L."/>
            <person name="Yao B."/>
        </authorList>
    </citation>
    <scope>NUCLEOTIDE SEQUENCE [LARGE SCALE GENOMIC DNA]</scope>
    <source>
        <strain evidence="2">Wuqing</strain>
    </source>
</reference>
<dbReference type="InterPro" id="IPR036236">
    <property type="entry name" value="Znf_C2H2_sf"/>
</dbReference>
<dbReference type="SUPFAM" id="SSF57667">
    <property type="entry name" value="beta-beta-alpha zinc fingers"/>
    <property type="match status" value="1"/>
</dbReference>
<evidence type="ECO:0000259" key="1">
    <source>
        <dbReference type="PROSITE" id="PS00028"/>
    </source>
</evidence>
<dbReference type="PROSITE" id="PS00028">
    <property type="entry name" value="ZINC_FINGER_C2H2_1"/>
    <property type="match status" value="1"/>
</dbReference>
<keyword evidence="3" id="KW-1185">Reference proteome</keyword>
<dbReference type="InterPro" id="IPR013087">
    <property type="entry name" value="Znf_C2H2_type"/>
</dbReference>